<dbReference type="PROSITE" id="PS00099">
    <property type="entry name" value="THIOLASE_3"/>
    <property type="match status" value="1"/>
</dbReference>
<dbReference type="Pfam" id="PF00108">
    <property type="entry name" value="Thiolase_N"/>
    <property type="match status" value="1"/>
</dbReference>
<evidence type="ECO:0000256" key="3">
    <source>
        <dbReference type="ARBA" id="ARBA00022679"/>
    </source>
</evidence>
<dbReference type="PANTHER" id="PTHR18919">
    <property type="entry name" value="ACETYL-COA C-ACYLTRANSFERASE"/>
    <property type="match status" value="1"/>
</dbReference>
<organism evidence="8">
    <name type="scientific">Timema californicum</name>
    <name type="common">California timema</name>
    <name type="synonym">Walking stick</name>
    <dbReference type="NCBI Taxonomy" id="61474"/>
    <lineage>
        <taxon>Eukaryota</taxon>
        <taxon>Metazoa</taxon>
        <taxon>Ecdysozoa</taxon>
        <taxon>Arthropoda</taxon>
        <taxon>Hexapoda</taxon>
        <taxon>Insecta</taxon>
        <taxon>Pterygota</taxon>
        <taxon>Neoptera</taxon>
        <taxon>Polyneoptera</taxon>
        <taxon>Phasmatodea</taxon>
        <taxon>Timematodea</taxon>
        <taxon>Timematoidea</taxon>
        <taxon>Timematidae</taxon>
        <taxon>Timema</taxon>
    </lineage>
</organism>
<evidence type="ECO:0000313" key="8">
    <source>
        <dbReference type="EMBL" id="CAD7574484.1"/>
    </source>
</evidence>
<comment type="similarity">
    <text evidence="2 5">Belongs to the thiolase-like superfamily. Thiolase family.</text>
</comment>
<evidence type="ECO:0000259" key="7">
    <source>
        <dbReference type="Pfam" id="PF02803"/>
    </source>
</evidence>
<dbReference type="NCBIfam" id="TIGR01930">
    <property type="entry name" value="AcCoA-C-Actrans"/>
    <property type="match status" value="1"/>
</dbReference>
<name>A0A7R9J8D8_TIMCA</name>
<dbReference type="AlphaFoldDB" id="A0A7R9J8D8"/>
<dbReference type="CDD" id="cd00751">
    <property type="entry name" value="thiolase"/>
    <property type="match status" value="1"/>
</dbReference>
<comment type="pathway">
    <text evidence="1">Lipid metabolism.</text>
</comment>
<dbReference type="Gene3D" id="3.40.47.10">
    <property type="match status" value="3"/>
</dbReference>
<dbReference type="PROSITE" id="PS00737">
    <property type="entry name" value="THIOLASE_2"/>
    <property type="match status" value="1"/>
</dbReference>
<dbReference type="GO" id="GO:0016747">
    <property type="term" value="F:acyltransferase activity, transferring groups other than amino-acyl groups"/>
    <property type="evidence" value="ECO:0007669"/>
    <property type="project" value="InterPro"/>
</dbReference>
<sequence>MKVVIVSAVRTPIGSLCGSLSSLKAHELGAIAIQEALARANVEPSEVSEVIMGQVTIIAVALINYVEMLTTTNEGNAVMKYSSCRSVVLGAQAVQNGDSSIVVSGGQESMSQSTHTIHMRAGVKLGDSALTDSLLGDGLTDAFCHIHMGETAENVACQFKLSREEQDQLATESQARTSNAQERGLFKKELVSVTVPGRKGPVVVDKDEFPRPTTTLETLGKLKPAFVKVGGTVTAGNSSGINDGAAALVLMSEELAQKRGVTPLGRVVAYAQTGVEPSVMGLGPIPAITRAVSTQITDTLECRCPEKHQLVLERAGWSIADVDLFELNEAFAAQALAVVRELGLSPSKVNVNGGAISLGHPIGASGTRILVTLLHALEQTGAKKGVASLCIGGGMGIALCVERP</sequence>
<dbReference type="InterPro" id="IPR020613">
    <property type="entry name" value="Thiolase_CS"/>
</dbReference>
<evidence type="ECO:0000256" key="1">
    <source>
        <dbReference type="ARBA" id="ARBA00005189"/>
    </source>
</evidence>
<dbReference type="PANTHER" id="PTHR18919:SF107">
    <property type="entry name" value="ACETYL-COA ACETYLTRANSFERASE, CYTOSOLIC"/>
    <property type="match status" value="1"/>
</dbReference>
<dbReference type="PIRSF" id="PIRSF000429">
    <property type="entry name" value="Ac-CoA_Ac_transf"/>
    <property type="match status" value="1"/>
</dbReference>
<accession>A0A7R9J8D8</accession>
<protein>
    <submittedName>
        <fullName evidence="8">(California timema) hypothetical protein</fullName>
    </submittedName>
</protein>
<keyword evidence="3 5" id="KW-0808">Transferase</keyword>
<evidence type="ECO:0000256" key="5">
    <source>
        <dbReference type="RuleBase" id="RU003557"/>
    </source>
</evidence>
<dbReference type="InterPro" id="IPR002155">
    <property type="entry name" value="Thiolase"/>
</dbReference>
<dbReference type="InterPro" id="IPR020610">
    <property type="entry name" value="Thiolase_AS"/>
</dbReference>
<dbReference type="SUPFAM" id="SSF53901">
    <property type="entry name" value="Thiolase-like"/>
    <property type="match status" value="2"/>
</dbReference>
<proteinExistence type="inferred from homology"/>
<reference evidence="8" key="1">
    <citation type="submission" date="2020-11" db="EMBL/GenBank/DDBJ databases">
        <authorList>
            <person name="Tran Van P."/>
        </authorList>
    </citation>
    <scope>NUCLEOTIDE SEQUENCE</scope>
</reference>
<dbReference type="EMBL" id="OE182395">
    <property type="protein sequence ID" value="CAD7574484.1"/>
    <property type="molecule type" value="Genomic_DNA"/>
</dbReference>
<gene>
    <name evidence="8" type="ORF">TCMB3V08_LOCUS7095</name>
</gene>
<feature type="domain" description="Thiolase C-terminal" evidence="7">
    <location>
        <begin position="309"/>
        <end position="403"/>
    </location>
</feature>
<dbReference type="Pfam" id="PF02803">
    <property type="entry name" value="Thiolase_C"/>
    <property type="match status" value="1"/>
</dbReference>
<keyword evidence="4 5" id="KW-0012">Acyltransferase</keyword>
<dbReference type="InterPro" id="IPR020616">
    <property type="entry name" value="Thiolase_N"/>
</dbReference>
<evidence type="ECO:0000259" key="6">
    <source>
        <dbReference type="Pfam" id="PF00108"/>
    </source>
</evidence>
<dbReference type="InterPro" id="IPR016039">
    <property type="entry name" value="Thiolase-like"/>
</dbReference>
<feature type="domain" description="Thiolase N-terminal" evidence="6">
    <location>
        <begin position="3"/>
        <end position="254"/>
    </location>
</feature>
<evidence type="ECO:0000256" key="4">
    <source>
        <dbReference type="ARBA" id="ARBA00023315"/>
    </source>
</evidence>
<dbReference type="InterPro" id="IPR020617">
    <property type="entry name" value="Thiolase_C"/>
</dbReference>
<evidence type="ECO:0000256" key="2">
    <source>
        <dbReference type="ARBA" id="ARBA00010982"/>
    </source>
</evidence>